<evidence type="ECO:0000313" key="3">
    <source>
        <dbReference type="Proteomes" id="UP000244948"/>
    </source>
</evidence>
<dbReference type="EMBL" id="QEWR01000002">
    <property type="protein sequence ID" value="PWD84381.1"/>
    <property type="molecule type" value="Genomic_DNA"/>
</dbReference>
<evidence type="ECO:0000256" key="1">
    <source>
        <dbReference type="SAM" id="MobiDB-lite"/>
    </source>
</evidence>
<name>A0A2U2AMD9_9GAMM</name>
<protein>
    <submittedName>
        <fullName evidence="2">Uncharacterized protein</fullName>
    </submittedName>
</protein>
<feature type="region of interest" description="Disordered" evidence="1">
    <location>
        <begin position="19"/>
        <end position="42"/>
    </location>
</feature>
<gene>
    <name evidence="2" type="ORF">DC082_02230</name>
</gene>
<proteinExistence type="predicted"/>
<organism evidence="2 3">
    <name type="scientific">Ignatzschineria indica</name>
    <dbReference type="NCBI Taxonomy" id="472583"/>
    <lineage>
        <taxon>Bacteria</taxon>
        <taxon>Pseudomonadati</taxon>
        <taxon>Pseudomonadota</taxon>
        <taxon>Gammaproteobacteria</taxon>
        <taxon>Cardiobacteriales</taxon>
        <taxon>Ignatzschineriaceae</taxon>
        <taxon>Ignatzschineria</taxon>
    </lineage>
</organism>
<evidence type="ECO:0000313" key="2">
    <source>
        <dbReference type="EMBL" id="PWD84381.1"/>
    </source>
</evidence>
<comment type="caution">
    <text evidence="2">The sequence shown here is derived from an EMBL/GenBank/DDBJ whole genome shotgun (WGS) entry which is preliminary data.</text>
</comment>
<keyword evidence="3" id="KW-1185">Reference proteome</keyword>
<sequence>MRKFLKRFWGKFNRQDPIQTDKGKTFSNHDNNSKFSKKDSSKELSVSSEDLLVQNLESSCSDAQEKDDNNANVDNISLRNSEVADSEQDQFLDELDDILATLEGGEELVSPEKVVSDKFSYNLSNTTEIKNNVEDKASSLTTDAVASVSFDFEEKDTLQSSRFIEEEIVIQSDKFPGDLTISKHDTFIEVEEVEEVEEESRTSIGVGQVDDLSFYDESDEAKDLDFDDAELEVYADELTELNLGDESPQVYDNHLNSDIQQCEIDRLLEEQFDSYDNFLSSAWDDLDEDVAVEEKNDWWIERNVTPELRIAQLVDQFIDNIDCSEAYYPILENIFWGVGNRHVLKEGYIVRRSPAQEKVLAELITIYNVTPYELELIYALKQIWMDNHCFWSVAILSRKTKEIINIEHNHKNLSWKVAARFIQNLSFLSDEVLIEEFLLSLYHYWYQIYIIRPRKRISRAVDYTVFQDFLKEIVRMAEYKEKEMEPRLRGYNSWFEEISGESNCYFWEPNRELNILQELDLYEQHDYPKAIATR</sequence>
<dbReference type="RefSeq" id="WP_109235569.1">
    <property type="nucleotide sequence ID" value="NZ_BMXZ01000001.1"/>
</dbReference>
<dbReference type="Proteomes" id="UP000244948">
    <property type="component" value="Unassembled WGS sequence"/>
</dbReference>
<reference evidence="2 3" key="1">
    <citation type="journal article" date="2018" name="Genome Announc.">
        <title>Ignatzschineria cameli sp. nov., isolated from necrotic foot tissue of dromedaries (Camelus dromedarius) and associated maggots (Wohlfahrtia species) in Dubai.</title>
        <authorList>
            <person name="Tsang C.C."/>
            <person name="Tang J.Y."/>
            <person name="Fong J.Y."/>
            <person name="Kinne J."/>
            <person name="Lee H.H."/>
            <person name="Joseph M."/>
            <person name="Jose S."/>
            <person name="Schuster R.K."/>
            <person name="Tang Y."/>
            <person name="Sivakumar S."/>
            <person name="Chen J.H."/>
            <person name="Teng J.L."/>
            <person name="Lau S.K."/>
            <person name="Wernery U."/>
            <person name="Woo P.C."/>
        </authorList>
    </citation>
    <scope>NUCLEOTIDE SEQUENCE [LARGE SCALE GENOMIC DNA]</scope>
    <source>
        <strain evidence="2 3">KCTC 22643</strain>
    </source>
</reference>
<dbReference type="AlphaFoldDB" id="A0A2U2AMD9"/>
<accession>A0A2U2AMD9</accession>